<keyword evidence="3" id="KW-1185">Reference proteome</keyword>
<evidence type="ECO:0000313" key="3">
    <source>
        <dbReference type="Proteomes" id="UP000759537"/>
    </source>
</evidence>
<feature type="compositionally biased region" description="Basic residues" evidence="1">
    <location>
        <begin position="57"/>
        <end position="67"/>
    </location>
</feature>
<accession>A0A9P5MP03</accession>
<feature type="compositionally biased region" description="Low complexity" evidence="1">
    <location>
        <begin position="68"/>
        <end position="92"/>
    </location>
</feature>
<dbReference type="Proteomes" id="UP000759537">
    <property type="component" value="Unassembled WGS sequence"/>
</dbReference>
<feature type="compositionally biased region" description="Low complexity" evidence="1">
    <location>
        <begin position="99"/>
        <end position="119"/>
    </location>
</feature>
<gene>
    <name evidence="2" type="ORF">DFH94DRAFT_298751</name>
</gene>
<dbReference type="EMBL" id="WHVB01000037">
    <property type="protein sequence ID" value="KAF8467099.1"/>
    <property type="molecule type" value="Genomic_DNA"/>
</dbReference>
<sequence>MRWRGHTLEFGPSTRQRVNVQTHQSGDLSLSIPAAALPLHRHCLRRVALPSLPLPRPRSHLCRRPHPHSLASTPSYSSSQSSLSPLPSPSSSCHRVPTPLSSSLPSPSPSPSSLSASSLPRHYHRRPWYSPRSHHYSHRRRWPLSVSARLTMALAARVWMALAPDLMQVLIDRFSRLPRYR</sequence>
<feature type="region of interest" description="Disordered" evidence="1">
    <location>
        <begin position="54"/>
        <end position="119"/>
    </location>
</feature>
<reference evidence="2" key="1">
    <citation type="submission" date="2019-10" db="EMBL/GenBank/DDBJ databases">
        <authorList>
            <consortium name="DOE Joint Genome Institute"/>
            <person name="Kuo A."/>
            <person name="Miyauchi S."/>
            <person name="Kiss E."/>
            <person name="Drula E."/>
            <person name="Kohler A."/>
            <person name="Sanchez-Garcia M."/>
            <person name="Andreopoulos B."/>
            <person name="Barry K.W."/>
            <person name="Bonito G."/>
            <person name="Buee M."/>
            <person name="Carver A."/>
            <person name="Chen C."/>
            <person name="Cichocki N."/>
            <person name="Clum A."/>
            <person name="Culley D."/>
            <person name="Crous P.W."/>
            <person name="Fauchery L."/>
            <person name="Girlanda M."/>
            <person name="Hayes R."/>
            <person name="Keri Z."/>
            <person name="LaButti K."/>
            <person name="Lipzen A."/>
            <person name="Lombard V."/>
            <person name="Magnuson J."/>
            <person name="Maillard F."/>
            <person name="Morin E."/>
            <person name="Murat C."/>
            <person name="Nolan M."/>
            <person name="Ohm R."/>
            <person name="Pangilinan J."/>
            <person name="Pereira M."/>
            <person name="Perotto S."/>
            <person name="Peter M."/>
            <person name="Riley R."/>
            <person name="Sitrit Y."/>
            <person name="Stielow B."/>
            <person name="Szollosi G."/>
            <person name="Zifcakova L."/>
            <person name="Stursova M."/>
            <person name="Spatafora J.W."/>
            <person name="Tedersoo L."/>
            <person name="Vaario L.-M."/>
            <person name="Yamada A."/>
            <person name="Yan M."/>
            <person name="Wang P."/>
            <person name="Xu J."/>
            <person name="Bruns T."/>
            <person name="Baldrian P."/>
            <person name="Vilgalys R."/>
            <person name="Henrissat B."/>
            <person name="Grigoriev I.V."/>
            <person name="Hibbett D."/>
            <person name="Nagy L.G."/>
            <person name="Martin F.M."/>
        </authorList>
    </citation>
    <scope>NUCLEOTIDE SEQUENCE</scope>
    <source>
        <strain evidence="2">Prilba</strain>
    </source>
</reference>
<name>A0A9P5MP03_9AGAM</name>
<comment type="caution">
    <text evidence="2">The sequence shown here is derived from an EMBL/GenBank/DDBJ whole genome shotgun (WGS) entry which is preliminary data.</text>
</comment>
<organism evidence="2 3">
    <name type="scientific">Russula ochroleuca</name>
    <dbReference type="NCBI Taxonomy" id="152965"/>
    <lineage>
        <taxon>Eukaryota</taxon>
        <taxon>Fungi</taxon>
        <taxon>Dikarya</taxon>
        <taxon>Basidiomycota</taxon>
        <taxon>Agaricomycotina</taxon>
        <taxon>Agaricomycetes</taxon>
        <taxon>Russulales</taxon>
        <taxon>Russulaceae</taxon>
        <taxon>Russula</taxon>
    </lineage>
</organism>
<dbReference type="AlphaFoldDB" id="A0A9P5MP03"/>
<protein>
    <submittedName>
        <fullName evidence="2">Uncharacterized protein</fullName>
    </submittedName>
</protein>
<evidence type="ECO:0000256" key="1">
    <source>
        <dbReference type="SAM" id="MobiDB-lite"/>
    </source>
</evidence>
<proteinExistence type="predicted"/>
<evidence type="ECO:0000313" key="2">
    <source>
        <dbReference type="EMBL" id="KAF8467099.1"/>
    </source>
</evidence>
<reference evidence="2" key="2">
    <citation type="journal article" date="2020" name="Nat. Commun.">
        <title>Large-scale genome sequencing of mycorrhizal fungi provides insights into the early evolution of symbiotic traits.</title>
        <authorList>
            <person name="Miyauchi S."/>
            <person name="Kiss E."/>
            <person name="Kuo A."/>
            <person name="Drula E."/>
            <person name="Kohler A."/>
            <person name="Sanchez-Garcia M."/>
            <person name="Morin E."/>
            <person name="Andreopoulos B."/>
            <person name="Barry K.W."/>
            <person name="Bonito G."/>
            <person name="Buee M."/>
            <person name="Carver A."/>
            <person name="Chen C."/>
            <person name="Cichocki N."/>
            <person name="Clum A."/>
            <person name="Culley D."/>
            <person name="Crous P.W."/>
            <person name="Fauchery L."/>
            <person name="Girlanda M."/>
            <person name="Hayes R.D."/>
            <person name="Keri Z."/>
            <person name="LaButti K."/>
            <person name="Lipzen A."/>
            <person name="Lombard V."/>
            <person name="Magnuson J."/>
            <person name="Maillard F."/>
            <person name="Murat C."/>
            <person name="Nolan M."/>
            <person name="Ohm R.A."/>
            <person name="Pangilinan J."/>
            <person name="Pereira M.F."/>
            <person name="Perotto S."/>
            <person name="Peter M."/>
            <person name="Pfister S."/>
            <person name="Riley R."/>
            <person name="Sitrit Y."/>
            <person name="Stielow J.B."/>
            <person name="Szollosi G."/>
            <person name="Zifcakova L."/>
            <person name="Stursova M."/>
            <person name="Spatafora J.W."/>
            <person name="Tedersoo L."/>
            <person name="Vaario L.M."/>
            <person name="Yamada A."/>
            <person name="Yan M."/>
            <person name="Wang P."/>
            <person name="Xu J."/>
            <person name="Bruns T."/>
            <person name="Baldrian P."/>
            <person name="Vilgalys R."/>
            <person name="Dunand C."/>
            <person name="Henrissat B."/>
            <person name="Grigoriev I.V."/>
            <person name="Hibbett D."/>
            <person name="Nagy L.G."/>
            <person name="Martin F.M."/>
        </authorList>
    </citation>
    <scope>NUCLEOTIDE SEQUENCE</scope>
    <source>
        <strain evidence="2">Prilba</strain>
    </source>
</reference>